<dbReference type="InterPro" id="IPR045792">
    <property type="entry name" value="DUF6036"/>
</dbReference>
<proteinExistence type="predicted"/>
<organism evidence="2 3">
    <name type="scientific">Pseudomonas graminis</name>
    <dbReference type="NCBI Taxonomy" id="158627"/>
    <lineage>
        <taxon>Bacteria</taxon>
        <taxon>Pseudomonadati</taxon>
        <taxon>Pseudomonadota</taxon>
        <taxon>Gammaproteobacteria</taxon>
        <taxon>Pseudomonadales</taxon>
        <taxon>Pseudomonadaceae</taxon>
        <taxon>Pseudomonas</taxon>
    </lineage>
</organism>
<accession>A0A1C2DR77</accession>
<dbReference type="EMBL" id="MDEN01000065">
    <property type="protein sequence ID" value="OCX17282.1"/>
    <property type="molecule type" value="Genomic_DNA"/>
</dbReference>
<protein>
    <recommendedName>
        <fullName evidence="1">DUF6036 domain-containing protein</fullName>
    </recommendedName>
</protein>
<comment type="caution">
    <text evidence="2">The sequence shown here is derived from an EMBL/GenBank/DDBJ whole genome shotgun (WGS) entry which is preliminary data.</text>
</comment>
<evidence type="ECO:0000313" key="2">
    <source>
        <dbReference type="EMBL" id="OCX17282.1"/>
    </source>
</evidence>
<dbReference type="Proteomes" id="UP000095143">
    <property type="component" value="Unassembled WGS sequence"/>
</dbReference>
<dbReference type="AlphaFoldDB" id="A0A1C2DR77"/>
<dbReference type="RefSeq" id="WP_065990461.1">
    <property type="nucleotide sequence ID" value="NZ_MDEN01000065.1"/>
</dbReference>
<reference evidence="2 3" key="1">
    <citation type="submission" date="2016-08" db="EMBL/GenBank/DDBJ databases">
        <title>Whole genome sequence of Pseudomonas graminis strain UASWS1507, a potential biological control agent for agriculture.</title>
        <authorList>
            <person name="Crovadore J."/>
            <person name="Calmin G."/>
            <person name="Chablais R."/>
            <person name="Cochard B."/>
            <person name="Lefort F."/>
        </authorList>
    </citation>
    <scope>NUCLEOTIDE SEQUENCE [LARGE SCALE GENOMIC DNA]</scope>
    <source>
        <strain evidence="2 3">UASWS1507</strain>
    </source>
</reference>
<dbReference type="Pfam" id="PF19502">
    <property type="entry name" value="DUF6036"/>
    <property type="match status" value="1"/>
</dbReference>
<feature type="domain" description="DUF6036" evidence="1">
    <location>
        <begin position="29"/>
        <end position="189"/>
    </location>
</feature>
<gene>
    <name evidence="2" type="ORF">BBI10_17315</name>
</gene>
<evidence type="ECO:0000313" key="3">
    <source>
        <dbReference type="Proteomes" id="UP000095143"/>
    </source>
</evidence>
<name>A0A1C2DR77_9PSED</name>
<sequence>MKAIPDILPVHVDTSQPLGQAVVAMFKGVQEELEVEGAAPGSVKLIIFGGVAVNLYTSHRVSVDVDAEVYYFDNALPLSKDELIASLGATPEEFIDPSTGRTLALNYDLTFNTTLGPLHEDYLERAIRLGDFGESSPIHVMIASPVDLAISKLARATEQDIEDIEKLLRRGLMSAADLNRLALQAIDVYVGNKEPPSSILRNIIADYLETNDDDEAR</sequence>
<evidence type="ECO:0000259" key="1">
    <source>
        <dbReference type="Pfam" id="PF19502"/>
    </source>
</evidence>